<dbReference type="AlphaFoldDB" id="L1JDH8"/>
<name>L1JDH8_GUITC</name>
<reference evidence="4" key="2">
    <citation type="submission" date="2012-11" db="EMBL/GenBank/DDBJ databases">
        <authorList>
            <person name="Kuo A."/>
            <person name="Curtis B.A."/>
            <person name="Tanifuji G."/>
            <person name="Burki F."/>
            <person name="Gruber A."/>
            <person name="Irimia M."/>
            <person name="Maruyama S."/>
            <person name="Arias M.C."/>
            <person name="Ball S.G."/>
            <person name="Gile G.H."/>
            <person name="Hirakawa Y."/>
            <person name="Hopkins J.F."/>
            <person name="Rensing S.A."/>
            <person name="Schmutz J."/>
            <person name="Symeonidi A."/>
            <person name="Elias M."/>
            <person name="Eveleigh R.J."/>
            <person name="Herman E.K."/>
            <person name="Klute M.J."/>
            <person name="Nakayama T."/>
            <person name="Obornik M."/>
            <person name="Reyes-Prieto A."/>
            <person name="Armbrust E.V."/>
            <person name="Aves S.J."/>
            <person name="Beiko R.G."/>
            <person name="Coutinho P."/>
            <person name="Dacks J.B."/>
            <person name="Durnford D.G."/>
            <person name="Fast N.M."/>
            <person name="Green B.R."/>
            <person name="Grisdale C."/>
            <person name="Hempe F."/>
            <person name="Henrissat B."/>
            <person name="Hoppner M.P."/>
            <person name="Ishida K.-I."/>
            <person name="Kim E."/>
            <person name="Koreny L."/>
            <person name="Kroth P.G."/>
            <person name="Liu Y."/>
            <person name="Malik S.-B."/>
            <person name="Maier U.G."/>
            <person name="McRose D."/>
            <person name="Mock T."/>
            <person name="Neilson J.A."/>
            <person name="Onodera N.T."/>
            <person name="Poole A.M."/>
            <person name="Pritham E.J."/>
            <person name="Richards T.A."/>
            <person name="Rocap G."/>
            <person name="Roy S.W."/>
            <person name="Sarai C."/>
            <person name="Schaack S."/>
            <person name="Shirato S."/>
            <person name="Slamovits C.H."/>
            <person name="Spencer D.F."/>
            <person name="Suzuki S."/>
            <person name="Worden A.Z."/>
            <person name="Zauner S."/>
            <person name="Barry K."/>
            <person name="Bell C."/>
            <person name="Bharti A.K."/>
            <person name="Crow J.A."/>
            <person name="Grimwood J."/>
            <person name="Kramer R."/>
            <person name="Lindquist E."/>
            <person name="Lucas S."/>
            <person name="Salamov A."/>
            <person name="McFadden G.I."/>
            <person name="Lane C.E."/>
            <person name="Keeling P.J."/>
            <person name="Gray M.W."/>
            <person name="Grigoriev I.V."/>
            <person name="Archibald J.M."/>
        </authorList>
    </citation>
    <scope>NUCLEOTIDE SEQUENCE</scope>
    <source>
        <strain evidence="4">CCMP2712</strain>
    </source>
</reference>
<reference evidence="3" key="3">
    <citation type="submission" date="2016-03" db="UniProtKB">
        <authorList>
            <consortium name="EnsemblProtists"/>
        </authorList>
    </citation>
    <scope>IDENTIFICATION</scope>
</reference>
<dbReference type="GeneID" id="17302969"/>
<evidence type="ECO:0000256" key="1">
    <source>
        <dbReference type="SAM" id="MobiDB-lite"/>
    </source>
</evidence>
<protein>
    <submittedName>
        <fullName evidence="2 3">Uncharacterized protein</fullName>
    </submittedName>
</protein>
<dbReference type="HOGENOM" id="CLU_2459481_0_0_1"/>
<dbReference type="EMBL" id="JH992995">
    <property type="protein sequence ID" value="EKX46169.1"/>
    <property type="molecule type" value="Genomic_DNA"/>
</dbReference>
<accession>L1JDH8</accession>
<dbReference type="PaxDb" id="55529-EKX46169"/>
<evidence type="ECO:0000313" key="2">
    <source>
        <dbReference type="EMBL" id="EKX46169.1"/>
    </source>
</evidence>
<sequence length="89" mass="10435">MYQKTKNAVVTFDETQDCTETNDAASLRRICKIFEVLEFPSKMFTSQMPNKNDKDQRMCPYRHVDRRSKSRVNCTEARENRKSSGSYGQ</sequence>
<reference evidence="2 4" key="1">
    <citation type="journal article" date="2012" name="Nature">
        <title>Algal genomes reveal evolutionary mosaicism and the fate of nucleomorphs.</title>
        <authorList>
            <consortium name="DOE Joint Genome Institute"/>
            <person name="Curtis B.A."/>
            <person name="Tanifuji G."/>
            <person name="Burki F."/>
            <person name="Gruber A."/>
            <person name="Irimia M."/>
            <person name="Maruyama S."/>
            <person name="Arias M.C."/>
            <person name="Ball S.G."/>
            <person name="Gile G.H."/>
            <person name="Hirakawa Y."/>
            <person name="Hopkins J.F."/>
            <person name="Kuo A."/>
            <person name="Rensing S.A."/>
            <person name="Schmutz J."/>
            <person name="Symeonidi A."/>
            <person name="Elias M."/>
            <person name="Eveleigh R.J."/>
            <person name="Herman E.K."/>
            <person name="Klute M.J."/>
            <person name="Nakayama T."/>
            <person name="Obornik M."/>
            <person name="Reyes-Prieto A."/>
            <person name="Armbrust E.V."/>
            <person name="Aves S.J."/>
            <person name="Beiko R.G."/>
            <person name="Coutinho P."/>
            <person name="Dacks J.B."/>
            <person name="Durnford D.G."/>
            <person name="Fast N.M."/>
            <person name="Green B.R."/>
            <person name="Grisdale C.J."/>
            <person name="Hempel F."/>
            <person name="Henrissat B."/>
            <person name="Hoppner M.P."/>
            <person name="Ishida K."/>
            <person name="Kim E."/>
            <person name="Koreny L."/>
            <person name="Kroth P.G."/>
            <person name="Liu Y."/>
            <person name="Malik S.B."/>
            <person name="Maier U.G."/>
            <person name="McRose D."/>
            <person name="Mock T."/>
            <person name="Neilson J.A."/>
            <person name="Onodera N.T."/>
            <person name="Poole A.M."/>
            <person name="Pritham E.J."/>
            <person name="Richards T.A."/>
            <person name="Rocap G."/>
            <person name="Roy S.W."/>
            <person name="Sarai C."/>
            <person name="Schaack S."/>
            <person name="Shirato S."/>
            <person name="Slamovits C.H."/>
            <person name="Spencer D.F."/>
            <person name="Suzuki S."/>
            <person name="Worden A.Z."/>
            <person name="Zauner S."/>
            <person name="Barry K."/>
            <person name="Bell C."/>
            <person name="Bharti A.K."/>
            <person name="Crow J.A."/>
            <person name="Grimwood J."/>
            <person name="Kramer R."/>
            <person name="Lindquist E."/>
            <person name="Lucas S."/>
            <person name="Salamov A."/>
            <person name="McFadden G.I."/>
            <person name="Lane C.E."/>
            <person name="Keeling P.J."/>
            <person name="Gray M.W."/>
            <person name="Grigoriev I.V."/>
            <person name="Archibald J.M."/>
        </authorList>
    </citation>
    <scope>NUCLEOTIDE SEQUENCE</scope>
    <source>
        <strain evidence="2 4">CCMP2712</strain>
    </source>
</reference>
<evidence type="ECO:0000313" key="3">
    <source>
        <dbReference type="EnsemblProtists" id="EKX46169"/>
    </source>
</evidence>
<dbReference type="EnsemblProtists" id="EKX46169">
    <property type="protein sequence ID" value="EKX46169"/>
    <property type="gene ID" value="GUITHDRAFT_152410"/>
</dbReference>
<dbReference type="Proteomes" id="UP000011087">
    <property type="component" value="Unassembled WGS sequence"/>
</dbReference>
<keyword evidence="4" id="KW-1185">Reference proteome</keyword>
<dbReference type="KEGG" id="gtt:GUITHDRAFT_152410"/>
<dbReference type="RefSeq" id="XP_005833149.1">
    <property type="nucleotide sequence ID" value="XM_005833092.1"/>
</dbReference>
<organism evidence="2">
    <name type="scientific">Guillardia theta (strain CCMP2712)</name>
    <name type="common">Cryptophyte</name>
    <dbReference type="NCBI Taxonomy" id="905079"/>
    <lineage>
        <taxon>Eukaryota</taxon>
        <taxon>Cryptophyceae</taxon>
        <taxon>Pyrenomonadales</taxon>
        <taxon>Geminigeraceae</taxon>
        <taxon>Guillardia</taxon>
    </lineage>
</organism>
<gene>
    <name evidence="2" type="ORF">GUITHDRAFT_152410</name>
</gene>
<feature type="region of interest" description="Disordered" evidence="1">
    <location>
        <begin position="70"/>
        <end position="89"/>
    </location>
</feature>
<proteinExistence type="predicted"/>
<evidence type="ECO:0000313" key="4">
    <source>
        <dbReference type="Proteomes" id="UP000011087"/>
    </source>
</evidence>